<evidence type="ECO:0000259" key="6">
    <source>
        <dbReference type="Pfam" id="PF02729"/>
    </source>
</evidence>
<dbReference type="EC" id="2.1.3.3" evidence="3"/>
<organism evidence="7">
    <name type="scientific">Candidatus Iainarchaeum sp</name>
    <dbReference type="NCBI Taxonomy" id="3101447"/>
    <lineage>
        <taxon>Archaea</taxon>
        <taxon>Candidatus Iainarchaeota</taxon>
        <taxon>Candidatus Iainarchaeia</taxon>
        <taxon>Candidatus Iainarchaeales</taxon>
        <taxon>Candidatus Iainarchaeaceae</taxon>
        <taxon>Candidatus Iainarchaeum</taxon>
    </lineage>
</organism>
<dbReference type="GO" id="GO:0019240">
    <property type="term" value="P:citrulline biosynthetic process"/>
    <property type="evidence" value="ECO:0007669"/>
    <property type="project" value="TreeGrafter"/>
</dbReference>
<name>A0A7T9DJF3_9ARCH</name>
<dbReference type="Pfam" id="PF00185">
    <property type="entry name" value="OTCace"/>
    <property type="match status" value="1"/>
</dbReference>
<gene>
    <name evidence="7" type="primary">argF</name>
    <name evidence="7" type="ORF">IPJ89_04790</name>
</gene>
<dbReference type="PROSITE" id="PS00097">
    <property type="entry name" value="CARBAMOYLTRANSFERASE"/>
    <property type="match status" value="1"/>
</dbReference>
<dbReference type="InterPro" id="IPR036901">
    <property type="entry name" value="Asp/Orn_carbamoylTrfase_sf"/>
</dbReference>
<dbReference type="NCBIfam" id="NF001986">
    <property type="entry name" value="PRK00779.1"/>
    <property type="match status" value="1"/>
</dbReference>
<reference evidence="7" key="1">
    <citation type="submission" date="2020-11" db="EMBL/GenBank/DDBJ databases">
        <title>Connecting structure to function with the recovery of over 1000 high-quality activated sludge metagenome-assembled genomes encoding full-length rRNA genes using long-read sequencing.</title>
        <authorList>
            <person name="Singleton C.M."/>
            <person name="Petriglieri F."/>
            <person name="Kristensen J.M."/>
            <person name="Kirkegaard R.H."/>
            <person name="Michaelsen T.Y."/>
            <person name="Andersen M.H."/>
            <person name="Karst S.M."/>
            <person name="Dueholm M.S."/>
            <person name="Nielsen P.H."/>
            <person name="Albertsen M."/>
        </authorList>
    </citation>
    <scope>NUCLEOTIDE SEQUENCE</scope>
    <source>
        <strain evidence="7">Fred_18-Q3-R57-64_BAT3C.431</strain>
    </source>
</reference>
<evidence type="ECO:0000256" key="4">
    <source>
        <dbReference type="RuleBase" id="RU003634"/>
    </source>
</evidence>
<accession>A0A7T9DJF3</accession>
<dbReference type="FunFam" id="3.40.50.1370:FF:000008">
    <property type="entry name" value="Ornithine carbamoyltransferase"/>
    <property type="match status" value="1"/>
</dbReference>
<evidence type="ECO:0000313" key="7">
    <source>
        <dbReference type="EMBL" id="QQR92440.1"/>
    </source>
</evidence>
<feature type="domain" description="Aspartate/ornithine carbamoyltransferase carbamoyl-P binding" evidence="6">
    <location>
        <begin position="26"/>
        <end position="167"/>
    </location>
</feature>
<evidence type="ECO:0000259" key="5">
    <source>
        <dbReference type="Pfam" id="PF00185"/>
    </source>
</evidence>
<dbReference type="PANTHER" id="PTHR45753:SF3">
    <property type="entry name" value="ORNITHINE TRANSCARBAMYLASE, MITOCHONDRIAL"/>
    <property type="match status" value="1"/>
</dbReference>
<dbReference type="AlphaFoldDB" id="A0A7T9DJF3"/>
<dbReference type="Proteomes" id="UP000596004">
    <property type="component" value="Chromosome"/>
</dbReference>
<evidence type="ECO:0000256" key="2">
    <source>
        <dbReference type="ARBA" id="ARBA00048772"/>
    </source>
</evidence>
<sequence length="340" mass="38127">MKTTHSHHQKEMKPINRKALRAMRGKDFLNTTHYSREQLEALHALAFQLKHAHLYGSGTPPLLEGKTLAMVFEKPSTRTRVSFEAGMFGLGGHALYLDAQKTQMSRSEDWQDTARTLSGYTDAIMARVYEQRTLETLAKYSPKPVINGLSNSLHPCQILSDLFTIREHFGKLEGVHVMYSGVVDNVAYSLALGCAQLGVDFTLATPRMFHTNQAIWKQAQTIAKKSGSLMQHFDSMPPAKVLKSVHVAYTDEWESMHMKLDKAKLFPTLSKYQVNEKLLAQCAKGAMAMHCLPAIKGEEVNSSVMYSKHSLVWPQAQNRMYVQQALLVALLGDLDSKSSE</sequence>
<protein>
    <recommendedName>
        <fullName evidence="3">Ornithine carbamoyltransferase</fullName>
        <ecNumber evidence="3">2.1.3.3</ecNumber>
    </recommendedName>
</protein>
<keyword evidence="1 4" id="KW-0808">Transferase</keyword>
<evidence type="ECO:0000256" key="3">
    <source>
        <dbReference type="NCBIfam" id="TIGR00658"/>
    </source>
</evidence>
<dbReference type="PRINTS" id="PR00100">
    <property type="entry name" value="AOTCASE"/>
</dbReference>
<comment type="catalytic activity">
    <reaction evidence="2">
        <text>carbamoyl phosphate + L-ornithine = L-citrulline + phosphate + H(+)</text>
        <dbReference type="Rhea" id="RHEA:19513"/>
        <dbReference type="ChEBI" id="CHEBI:15378"/>
        <dbReference type="ChEBI" id="CHEBI:43474"/>
        <dbReference type="ChEBI" id="CHEBI:46911"/>
        <dbReference type="ChEBI" id="CHEBI:57743"/>
        <dbReference type="ChEBI" id="CHEBI:58228"/>
        <dbReference type="EC" id="2.1.3.3"/>
    </reaction>
</comment>
<dbReference type="InterPro" id="IPR006132">
    <property type="entry name" value="Asp/Orn_carbamoyltranf_P-bd"/>
</dbReference>
<evidence type="ECO:0000256" key="1">
    <source>
        <dbReference type="ARBA" id="ARBA00022679"/>
    </source>
</evidence>
<dbReference type="PRINTS" id="PR00102">
    <property type="entry name" value="OTCASE"/>
</dbReference>
<feature type="domain" description="Aspartate/ornithine carbamoyltransferase Asp/Orn-binding" evidence="5">
    <location>
        <begin position="173"/>
        <end position="329"/>
    </location>
</feature>
<dbReference type="Pfam" id="PF02729">
    <property type="entry name" value="OTCace_N"/>
    <property type="match status" value="1"/>
</dbReference>
<dbReference type="PANTHER" id="PTHR45753">
    <property type="entry name" value="ORNITHINE CARBAMOYLTRANSFERASE, MITOCHONDRIAL"/>
    <property type="match status" value="1"/>
</dbReference>
<dbReference type="InterPro" id="IPR002292">
    <property type="entry name" value="Orn/put_carbamltrans"/>
</dbReference>
<comment type="similarity">
    <text evidence="4">Belongs to the aspartate/ornithine carbamoyltransferase superfamily.</text>
</comment>
<dbReference type="InterPro" id="IPR006131">
    <property type="entry name" value="Asp_carbamoyltransf_Asp/Orn-bd"/>
</dbReference>
<proteinExistence type="inferred from homology"/>
<dbReference type="SUPFAM" id="SSF53671">
    <property type="entry name" value="Aspartate/ornithine carbamoyltransferase"/>
    <property type="match status" value="1"/>
</dbReference>
<dbReference type="Gene3D" id="3.40.50.1370">
    <property type="entry name" value="Aspartate/ornithine carbamoyltransferase"/>
    <property type="match status" value="2"/>
</dbReference>
<dbReference type="GO" id="GO:0042450">
    <property type="term" value="P:L-arginine biosynthetic process via ornithine"/>
    <property type="evidence" value="ECO:0007669"/>
    <property type="project" value="UniProtKB-UniRule"/>
</dbReference>
<dbReference type="EMBL" id="CP064981">
    <property type="protein sequence ID" value="QQR92440.1"/>
    <property type="molecule type" value="Genomic_DNA"/>
</dbReference>
<dbReference type="GO" id="GO:0016597">
    <property type="term" value="F:amino acid binding"/>
    <property type="evidence" value="ECO:0007669"/>
    <property type="project" value="InterPro"/>
</dbReference>
<dbReference type="GO" id="GO:0004585">
    <property type="term" value="F:ornithine carbamoyltransferase activity"/>
    <property type="evidence" value="ECO:0007669"/>
    <property type="project" value="UniProtKB-UniRule"/>
</dbReference>
<dbReference type="InterPro" id="IPR006130">
    <property type="entry name" value="Asp/Orn_carbamoylTrfase"/>
</dbReference>
<dbReference type="NCBIfam" id="TIGR00658">
    <property type="entry name" value="orni_carb_tr"/>
    <property type="match status" value="1"/>
</dbReference>